<reference evidence="8" key="1">
    <citation type="submission" date="2022-05" db="EMBL/GenBank/DDBJ databases">
        <title>Comparative Genomics of Spacecraft Associated Microbes.</title>
        <authorList>
            <person name="Tran M.T."/>
            <person name="Wright A."/>
            <person name="Seuylemezian A."/>
            <person name="Eisen J."/>
            <person name="Coil D."/>
        </authorList>
    </citation>
    <scope>NUCLEOTIDE SEQUENCE</scope>
    <source>
        <strain evidence="8">214.1.1</strain>
    </source>
</reference>
<keyword evidence="5" id="KW-1133">Transmembrane helix</keyword>
<protein>
    <submittedName>
        <fullName evidence="8">Type IV secretory system conjugative DNA transfer family protein</fullName>
    </submittedName>
</protein>
<comment type="caution">
    <text evidence="8">The sequence shown here is derived from an EMBL/GenBank/DDBJ whole genome shotgun (WGS) entry which is preliminary data.</text>
</comment>
<comment type="similarity">
    <text evidence="2">Belongs to the VirD4/TraG family.</text>
</comment>
<dbReference type="PANTHER" id="PTHR37937:SF1">
    <property type="entry name" value="CONJUGATIVE TRANSFER: DNA TRANSPORT"/>
    <property type="match status" value="1"/>
</dbReference>
<evidence type="ECO:0000313" key="8">
    <source>
        <dbReference type="EMBL" id="MCM3716269.1"/>
    </source>
</evidence>
<keyword evidence="9" id="KW-1185">Reference proteome</keyword>
<sequence length="597" mass="67880">MSSGKEFLTWGGKDAFTHSLIVGPTRCGKTATVIKPIIETILEERAKGKKVGLSIIEPKGDVVRDVKEICDAIGEPMVYIDPLNPKESDTINVMKGPTSDIAEATASVLKSMFGKQEAFFQTVQELSTRKITTLLKRIYGDNMYLVDVLANLRSETKLKQNVERLRQMNTDPELVSTFDDELLNGKDAEKFRQHVLGLRAQLDNLMSNEYLKPLISQPSTFDLDEHFRKGGILGINTAIGKLAAAGDAFGQFVAMHLQLATFRREGTELTRIPHYLIADEYSRYINPDVERFLSIAAEYRVAGIFAIQSTGQLEVESGKISARAMKKAIMDSTRNKIIFGGLAAQTAKELSEELGKDLVREREQTFDGNPLKQLHPRMVRDREVEKERFPFTVLMDGIPAYHFIHKLVINGQSKPPGIARGRFLPQDIEVRKKRIKRFQEERLEERYKILQEEVNNIPKWKVKELIKKKKEMTILAHRLNEKEEKQKRFQEAFKENPFDKHEESTEQESVPTIIYESSKPVRKNEVPTAVAAVASTATMPLLTATQTNNKDTSNAKEEVESPVHEIEEDIPFAEETYEEENVDTQDPFDFMEFLNND</sequence>
<feature type="compositionally biased region" description="Basic and acidic residues" evidence="7">
    <location>
        <begin position="553"/>
        <end position="565"/>
    </location>
</feature>
<dbReference type="Proteomes" id="UP001139179">
    <property type="component" value="Unassembled WGS sequence"/>
</dbReference>
<dbReference type="SUPFAM" id="SSF52540">
    <property type="entry name" value="P-loop containing nucleoside triphosphate hydrolases"/>
    <property type="match status" value="1"/>
</dbReference>
<gene>
    <name evidence="8" type="ORF">M3202_19685</name>
</gene>
<accession>A0A9X2IPP5</accession>
<evidence type="ECO:0000256" key="3">
    <source>
        <dbReference type="ARBA" id="ARBA00022475"/>
    </source>
</evidence>
<name>A0A9X2IPP5_9BACI</name>
<feature type="region of interest" description="Disordered" evidence="7">
    <location>
        <begin position="546"/>
        <end position="566"/>
    </location>
</feature>
<organism evidence="8 9">
    <name type="scientific">Halalkalibacter oceani</name>
    <dbReference type="NCBI Taxonomy" id="1653776"/>
    <lineage>
        <taxon>Bacteria</taxon>
        <taxon>Bacillati</taxon>
        <taxon>Bacillota</taxon>
        <taxon>Bacilli</taxon>
        <taxon>Bacillales</taxon>
        <taxon>Bacillaceae</taxon>
        <taxon>Halalkalibacter</taxon>
    </lineage>
</organism>
<evidence type="ECO:0000256" key="5">
    <source>
        <dbReference type="ARBA" id="ARBA00022989"/>
    </source>
</evidence>
<dbReference type="RefSeq" id="WP_251224940.1">
    <property type="nucleotide sequence ID" value="NZ_JAMBOL010000033.1"/>
</dbReference>
<dbReference type="InterPro" id="IPR003688">
    <property type="entry name" value="TraG/VirD4"/>
</dbReference>
<keyword evidence="3" id="KW-1003">Cell membrane</keyword>
<evidence type="ECO:0000256" key="2">
    <source>
        <dbReference type="ARBA" id="ARBA00008806"/>
    </source>
</evidence>
<dbReference type="InterPro" id="IPR027417">
    <property type="entry name" value="P-loop_NTPase"/>
</dbReference>
<evidence type="ECO:0000256" key="7">
    <source>
        <dbReference type="SAM" id="MobiDB-lite"/>
    </source>
</evidence>
<evidence type="ECO:0000256" key="1">
    <source>
        <dbReference type="ARBA" id="ARBA00004651"/>
    </source>
</evidence>
<comment type="subcellular location">
    <subcellularLocation>
        <location evidence="1">Cell membrane</location>
        <topology evidence="1">Multi-pass membrane protein</topology>
    </subcellularLocation>
</comment>
<evidence type="ECO:0000256" key="6">
    <source>
        <dbReference type="ARBA" id="ARBA00023136"/>
    </source>
</evidence>
<dbReference type="EMBL" id="JAMBOL010000033">
    <property type="protein sequence ID" value="MCM3716269.1"/>
    <property type="molecule type" value="Genomic_DNA"/>
</dbReference>
<evidence type="ECO:0000256" key="4">
    <source>
        <dbReference type="ARBA" id="ARBA00022692"/>
    </source>
</evidence>
<keyword evidence="4" id="KW-0812">Transmembrane</keyword>
<dbReference type="InterPro" id="IPR051539">
    <property type="entry name" value="T4SS-coupling_protein"/>
</dbReference>
<dbReference type="AlphaFoldDB" id="A0A9X2IPP5"/>
<proteinExistence type="inferred from homology"/>
<evidence type="ECO:0000313" key="9">
    <source>
        <dbReference type="Proteomes" id="UP001139179"/>
    </source>
</evidence>
<dbReference type="PANTHER" id="PTHR37937">
    <property type="entry name" value="CONJUGATIVE TRANSFER: DNA TRANSPORT"/>
    <property type="match status" value="1"/>
</dbReference>
<dbReference type="Gene3D" id="3.40.50.300">
    <property type="entry name" value="P-loop containing nucleotide triphosphate hydrolases"/>
    <property type="match status" value="2"/>
</dbReference>
<keyword evidence="6" id="KW-0472">Membrane</keyword>
<dbReference type="Pfam" id="PF02534">
    <property type="entry name" value="T4SS-DNA_transf"/>
    <property type="match status" value="1"/>
</dbReference>
<dbReference type="GO" id="GO:0005886">
    <property type="term" value="C:plasma membrane"/>
    <property type="evidence" value="ECO:0007669"/>
    <property type="project" value="UniProtKB-SubCell"/>
</dbReference>